<protein>
    <submittedName>
        <fullName evidence="2">Uncharacterized protein</fullName>
    </submittedName>
</protein>
<evidence type="ECO:0000313" key="2">
    <source>
        <dbReference type="EMBL" id="TBU22430.1"/>
    </source>
</evidence>
<dbReference type="Proteomes" id="UP000292957">
    <property type="component" value="Unassembled WGS sequence"/>
</dbReference>
<accession>A0A4Q9M631</accession>
<name>A0A4Q9M631_9APHY</name>
<proteinExistence type="predicted"/>
<gene>
    <name evidence="2" type="ORF">BD311DRAFT_770406</name>
</gene>
<dbReference type="EMBL" id="ML143542">
    <property type="protein sequence ID" value="TBU22430.1"/>
    <property type="molecule type" value="Genomic_DNA"/>
</dbReference>
<sequence>MITSSPRIRMLTDDYQFPGLLDRIRSPIHPFFPRPSFDPPIHQTTHERHVNAQGPSTGRPQPPWPCLVGRQRWSPPCSATGPISAQHMVHAPQGVPPSFRARLKSKSNILSDVHNSIASDRASPLSPVATGDAPGDDDGSGEHVPLTTLRGLRDLRDGLAVSRQVSLHSRPCVRVGRTERTHWLRVQRSAWRSLRSRRTSKTCD</sequence>
<organism evidence="2">
    <name type="scientific">Dichomitus squalens</name>
    <dbReference type="NCBI Taxonomy" id="114155"/>
    <lineage>
        <taxon>Eukaryota</taxon>
        <taxon>Fungi</taxon>
        <taxon>Dikarya</taxon>
        <taxon>Basidiomycota</taxon>
        <taxon>Agaricomycotina</taxon>
        <taxon>Agaricomycetes</taxon>
        <taxon>Polyporales</taxon>
        <taxon>Polyporaceae</taxon>
        <taxon>Dichomitus</taxon>
    </lineage>
</organism>
<dbReference type="AlphaFoldDB" id="A0A4Q9M631"/>
<feature type="region of interest" description="Disordered" evidence="1">
    <location>
        <begin position="118"/>
        <end position="144"/>
    </location>
</feature>
<reference evidence="2" key="1">
    <citation type="submission" date="2019-01" db="EMBL/GenBank/DDBJ databases">
        <title>Draft genome sequences of three monokaryotic isolates of the white-rot basidiomycete fungus Dichomitus squalens.</title>
        <authorList>
            <consortium name="DOE Joint Genome Institute"/>
            <person name="Lopez S.C."/>
            <person name="Andreopoulos B."/>
            <person name="Pangilinan J."/>
            <person name="Lipzen A."/>
            <person name="Riley R."/>
            <person name="Ahrendt S."/>
            <person name="Ng V."/>
            <person name="Barry K."/>
            <person name="Daum C."/>
            <person name="Grigoriev I.V."/>
            <person name="Hilden K.S."/>
            <person name="Makela M.R."/>
            <person name="de Vries R.P."/>
        </authorList>
    </citation>
    <scope>NUCLEOTIDE SEQUENCE [LARGE SCALE GENOMIC DNA]</scope>
    <source>
        <strain evidence="2">OM18370.1</strain>
    </source>
</reference>
<evidence type="ECO:0000256" key="1">
    <source>
        <dbReference type="SAM" id="MobiDB-lite"/>
    </source>
</evidence>